<gene>
    <name evidence="2" type="ORF">TH606_00150</name>
</gene>
<dbReference type="OrthoDB" id="9791297at2"/>
<proteinExistence type="predicted"/>
<evidence type="ECO:0000259" key="1">
    <source>
        <dbReference type="Pfam" id="PF07883"/>
    </source>
</evidence>
<comment type="caution">
    <text evidence="2">The sequence shown here is derived from an EMBL/GenBank/DDBJ whole genome shotgun (WGS) entry which is preliminary data.</text>
</comment>
<dbReference type="Pfam" id="PF07883">
    <property type="entry name" value="Cupin_2"/>
    <property type="match status" value="1"/>
</dbReference>
<dbReference type="RefSeq" id="WP_068540369.1">
    <property type="nucleotide sequence ID" value="NZ_LSFI01000001.1"/>
</dbReference>
<dbReference type="STRING" id="1795632.TH606_00150"/>
<organism evidence="2 3">
    <name type="scientific">Thermodesulfatator autotrophicus</name>
    <dbReference type="NCBI Taxonomy" id="1795632"/>
    <lineage>
        <taxon>Bacteria</taxon>
        <taxon>Pseudomonadati</taxon>
        <taxon>Thermodesulfobacteriota</taxon>
        <taxon>Thermodesulfobacteria</taxon>
        <taxon>Thermodesulfobacteriales</taxon>
        <taxon>Thermodesulfatatoraceae</taxon>
        <taxon>Thermodesulfatator</taxon>
    </lineage>
</organism>
<accession>A0A177EB22</accession>
<dbReference type="InterPro" id="IPR011051">
    <property type="entry name" value="RmlC_Cupin_sf"/>
</dbReference>
<reference evidence="2 3" key="1">
    <citation type="submission" date="2016-02" db="EMBL/GenBank/DDBJ databases">
        <title>Draft genome sequence of Thermodesulfatator sp. S606.</title>
        <authorList>
            <person name="Lai Q."/>
            <person name="Cao J."/>
            <person name="Dupont S."/>
            <person name="Shao Z."/>
            <person name="Jebbar M."/>
            <person name="Alain K."/>
        </authorList>
    </citation>
    <scope>NUCLEOTIDE SEQUENCE [LARGE SCALE GENOMIC DNA]</scope>
    <source>
        <strain evidence="2 3">S606</strain>
    </source>
</reference>
<evidence type="ECO:0000313" key="2">
    <source>
        <dbReference type="EMBL" id="OAG28711.1"/>
    </source>
</evidence>
<dbReference type="InterPro" id="IPR014710">
    <property type="entry name" value="RmlC-like_jellyroll"/>
</dbReference>
<dbReference type="EMBL" id="LSFI01000001">
    <property type="protein sequence ID" value="OAG28711.1"/>
    <property type="molecule type" value="Genomic_DNA"/>
</dbReference>
<dbReference type="PANTHER" id="PTHR43346">
    <property type="entry name" value="LIGAND BINDING DOMAIN PROTEIN, PUTATIVE (AFU_ORTHOLOGUE AFUA_6G14370)-RELATED"/>
    <property type="match status" value="1"/>
</dbReference>
<sequence length="113" mass="12997">MIYFFPAQEIKFENHPKFNGVKWFPMIDKSKTDRISVCYLLIEPGVEIPVHIHDPQIDSILVLEGEAEIYMNGSWQKVTAGDYVFVPAKEEHGVKNIGQKPLKLFIVHSPPLY</sequence>
<dbReference type="PANTHER" id="PTHR43346:SF1">
    <property type="entry name" value="QUERCETIN 2,3-DIOXYGENASE-RELATED"/>
    <property type="match status" value="1"/>
</dbReference>
<feature type="domain" description="Cupin type-2" evidence="1">
    <location>
        <begin position="41"/>
        <end position="107"/>
    </location>
</feature>
<name>A0A177EB22_9BACT</name>
<dbReference type="InterPro" id="IPR052538">
    <property type="entry name" value="Flavonoid_dioxygenase-like"/>
</dbReference>
<dbReference type="InterPro" id="IPR013096">
    <property type="entry name" value="Cupin_2"/>
</dbReference>
<dbReference type="AlphaFoldDB" id="A0A177EB22"/>
<dbReference type="Proteomes" id="UP000076964">
    <property type="component" value="Unassembled WGS sequence"/>
</dbReference>
<evidence type="ECO:0000313" key="3">
    <source>
        <dbReference type="Proteomes" id="UP000076964"/>
    </source>
</evidence>
<keyword evidence="3" id="KW-1185">Reference proteome</keyword>
<dbReference type="SUPFAM" id="SSF51182">
    <property type="entry name" value="RmlC-like cupins"/>
    <property type="match status" value="1"/>
</dbReference>
<protein>
    <submittedName>
        <fullName evidence="2">Cupin</fullName>
    </submittedName>
</protein>
<dbReference type="Gene3D" id="2.60.120.10">
    <property type="entry name" value="Jelly Rolls"/>
    <property type="match status" value="1"/>
</dbReference>